<comment type="caution">
    <text evidence="2">The sequence shown here is derived from an EMBL/GenBank/DDBJ whole genome shotgun (WGS) entry which is preliminary data.</text>
</comment>
<name>A0ABR1QH06_9PEZI</name>
<dbReference type="EMBL" id="JAQQWE010000004">
    <property type="protein sequence ID" value="KAK7955889.1"/>
    <property type="molecule type" value="Genomic_DNA"/>
</dbReference>
<accession>A0ABR1QH06</accession>
<keyword evidence="3" id="KW-1185">Reference proteome</keyword>
<reference evidence="2 3" key="1">
    <citation type="submission" date="2023-01" db="EMBL/GenBank/DDBJ databases">
        <title>Analysis of 21 Apiospora genomes using comparative genomics revels a genus with tremendous synthesis potential of carbohydrate active enzymes and secondary metabolites.</title>
        <authorList>
            <person name="Sorensen T."/>
        </authorList>
    </citation>
    <scope>NUCLEOTIDE SEQUENCE [LARGE SCALE GENOMIC DNA]</scope>
    <source>
        <strain evidence="2 3">CBS 24483</strain>
    </source>
</reference>
<sequence length="341" mass="36621">MWPQDLPPRTTPLILSIVHGHPTMATALLEAGADKIMQGGLQVFLPSGRLLCPIHWLLEQMRKTTSASTQKQWKAVLEIILPVSPVYPDSGQRRRLSPLCQSIHPHIPVEITRMLIKQGSLGKEHMFAPFQYELNNKKTMSAYGLAKQERDQEDPNSYGGYGRARLAMLRRIVYKKNAPRSISTKPPCSSGSDLSYSPAWPPSGSAAPVDNNSTSPETELASRAAGAYCAYKFHPTFPYVGVYVPNNPMGSAQGTGDYWQAQLDDAGTGLVATFNTYVGCHGDDVARALHAASGVWTICANDLGANADEVMAAGGRGGGAVGVVSAQEGGVVAAGYFRYNG</sequence>
<dbReference type="GeneID" id="92074395"/>
<evidence type="ECO:0000313" key="3">
    <source>
        <dbReference type="Proteomes" id="UP001391051"/>
    </source>
</evidence>
<gene>
    <name evidence="2" type="ORF">PG986_005111</name>
</gene>
<dbReference type="Proteomes" id="UP001391051">
    <property type="component" value="Unassembled WGS sequence"/>
</dbReference>
<feature type="compositionally biased region" description="Low complexity" evidence="1">
    <location>
        <begin position="195"/>
        <end position="208"/>
    </location>
</feature>
<organism evidence="2 3">
    <name type="scientific">Apiospora aurea</name>
    <dbReference type="NCBI Taxonomy" id="335848"/>
    <lineage>
        <taxon>Eukaryota</taxon>
        <taxon>Fungi</taxon>
        <taxon>Dikarya</taxon>
        <taxon>Ascomycota</taxon>
        <taxon>Pezizomycotina</taxon>
        <taxon>Sordariomycetes</taxon>
        <taxon>Xylariomycetidae</taxon>
        <taxon>Amphisphaeriales</taxon>
        <taxon>Apiosporaceae</taxon>
        <taxon>Apiospora</taxon>
    </lineage>
</organism>
<dbReference type="RefSeq" id="XP_066701195.1">
    <property type="nucleotide sequence ID" value="XM_066841333.1"/>
</dbReference>
<proteinExistence type="predicted"/>
<evidence type="ECO:0000256" key="1">
    <source>
        <dbReference type="SAM" id="MobiDB-lite"/>
    </source>
</evidence>
<protein>
    <submittedName>
        <fullName evidence="2">Uncharacterized protein</fullName>
    </submittedName>
</protein>
<feature type="compositionally biased region" description="Polar residues" evidence="1">
    <location>
        <begin position="180"/>
        <end position="194"/>
    </location>
</feature>
<feature type="region of interest" description="Disordered" evidence="1">
    <location>
        <begin position="180"/>
        <end position="218"/>
    </location>
</feature>
<evidence type="ECO:0000313" key="2">
    <source>
        <dbReference type="EMBL" id="KAK7955889.1"/>
    </source>
</evidence>